<organism evidence="1 2">
    <name type="scientific">Trifolium subterraneum</name>
    <name type="common">Subterranean clover</name>
    <dbReference type="NCBI Taxonomy" id="3900"/>
    <lineage>
        <taxon>Eukaryota</taxon>
        <taxon>Viridiplantae</taxon>
        <taxon>Streptophyta</taxon>
        <taxon>Embryophyta</taxon>
        <taxon>Tracheophyta</taxon>
        <taxon>Spermatophyta</taxon>
        <taxon>Magnoliopsida</taxon>
        <taxon>eudicotyledons</taxon>
        <taxon>Gunneridae</taxon>
        <taxon>Pentapetalae</taxon>
        <taxon>rosids</taxon>
        <taxon>fabids</taxon>
        <taxon>Fabales</taxon>
        <taxon>Fabaceae</taxon>
        <taxon>Papilionoideae</taxon>
        <taxon>50 kb inversion clade</taxon>
        <taxon>NPAAA clade</taxon>
        <taxon>Hologalegina</taxon>
        <taxon>IRL clade</taxon>
        <taxon>Trifolieae</taxon>
        <taxon>Trifolium</taxon>
    </lineage>
</organism>
<dbReference type="OrthoDB" id="1738868at2759"/>
<dbReference type="GO" id="GO:0005846">
    <property type="term" value="C:nuclear cap binding complex"/>
    <property type="evidence" value="ECO:0007669"/>
    <property type="project" value="InterPro"/>
</dbReference>
<proteinExistence type="predicted"/>
<accession>A0A2Z6LYE7</accession>
<evidence type="ECO:0000313" key="1">
    <source>
        <dbReference type="EMBL" id="GAU24681.1"/>
    </source>
</evidence>
<dbReference type="GO" id="GO:0006406">
    <property type="term" value="P:mRNA export from nucleus"/>
    <property type="evidence" value="ECO:0007669"/>
    <property type="project" value="InterPro"/>
</dbReference>
<gene>
    <name evidence="1" type="ORF">TSUD_322890</name>
</gene>
<protein>
    <submittedName>
        <fullName evidence="1">Uncharacterized protein</fullName>
    </submittedName>
</protein>
<dbReference type="AlphaFoldDB" id="A0A2Z6LYE7"/>
<evidence type="ECO:0000313" key="2">
    <source>
        <dbReference type="Proteomes" id="UP000242715"/>
    </source>
</evidence>
<dbReference type="GO" id="GO:0003729">
    <property type="term" value="F:mRNA binding"/>
    <property type="evidence" value="ECO:0007669"/>
    <property type="project" value="TreeGrafter"/>
</dbReference>
<sequence length="118" mass="13368">MSISSWRTLLLRIGDKSPEYGPSSDFKDHIETCFGVLRRELEHSETEILEFRIDSQSVESCAADSAKIDFTSRIDSNLKLGFVAFESKQFLLTCAEQLPHKIPFYGTLVDISLSLYLS</sequence>
<dbReference type="InterPro" id="IPR027159">
    <property type="entry name" value="CBP80"/>
</dbReference>
<reference evidence="2" key="1">
    <citation type="journal article" date="2017" name="Front. Plant Sci.">
        <title>Climate Clever Clovers: New Paradigm to Reduce the Environmental Footprint of Ruminants by Breeding Low Methanogenic Forages Utilizing Haplotype Variation.</title>
        <authorList>
            <person name="Kaur P."/>
            <person name="Appels R."/>
            <person name="Bayer P.E."/>
            <person name="Keeble-Gagnere G."/>
            <person name="Wang J."/>
            <person name="Hirakawa H."/>
            <person name="Shirasawa K."/>
            <person name="Vercoe P."/>
            <person name="Stefanova K."/>
            <person name="Durmic Z."/>
            <person name="Nichols P."/>
            <person name="Revell C."/>
            <person name="Isobe S.N."/>
            <person name="Edwards D."/>
            <person name="Erskine W."/>
        </authorList>
    </citation>
    <scope>NUCLEOTIDE SEQUENCE [LARGE SCALE GENOMIC DNA]</scope>
    <source>
        <strain evidence="2">cv. Daliak</strain>
    </source>
</reference>
<dbReference type="PANTHER" id="PTHR12412:SF2">
    <property type="entry name" value="NUCLEAR CAP-BINDING PROTEIN SUBUNIT 1"/>
    <property type="match status" value="1"/>
</dbReference>
<name>A0A2Z6LYE7_TRISU</name>
<keyword evidence="2" id="KW-1185">Reference proteome</keyword>
<dbReference type="EMBL" id="DF973295">
    <property type="protein sequence ID" value="GAU24681.1"/>
    <property type="molecule type" value="Genomic_DNA"/>
</dbReference>
<dbReference type="PANTHER" id="PTHR12412">
    <property type="entry name" value="CAP BINDING PROTEIN"/>
    <property type="match status" value="1"/>
</dbReference>
<dbReference type="GO" id="GO:0000339">
    <property type="term" value="F:RNA cap binding"/>
    <property type="evidence" value="ECO:0007669"/>
    <property type="project" value="InterPro"/>
</dbReference>
<dbReference type="GO" id="GO:0005634">
    <property type="term" value="C:nucleus"/>
    <property type="evidence" value="ECO:0007669"/>
    <property type="project" value="TreeGrafter"/>
</dbReference>
<dbReference type="Proteomes" id="UP000242715">
    <property type="component" value="Unassembled WGS sequence"/>
</dbReference>
<dbReference type="GO" id="GO:0000184">
    <property type="term" value="P:nuclear-transcribed mRNA catabolic process, nonsense-mediated decay"/>
    <property type="evidence" value="ECO:0007669"/>
    <property type="project" value="TreeGrafter"/>
</dbReference>